<gene>
    <name evidence="3" type="primary">APOL3</name>
    <name evidence="3" type="ORF">AOXY_G33958</name>
</gene>
<evidence type="ECO:0000313" key="3">
    <source>
        <dbReference type="EMBL" id="KAK1150511.1"/>
    </source>
</evidence>
<dbReference type="PANTHER" id="PTHR14096:SF28">
    <property type="entry name" value="APOLIPOPROTEIN L, 1-RELATED"/>
    <property type="match status" value="1"/>
</dbReference>
<dbReference type="GO" id="GO:0005576">
    <property type="term" value="C:extracellular region"/>
    <property type="evidence" value="ECO:0007669"/>
    <property type="project" value="InterPro"/>
</dbReference>
<evidence type="ECO:0000256" key="1">
    <source>
        <dbReference type="ARBA" id="ARBA00010090"/>
    </source>
</evidence>
<evidence type="ECO:0000313" key="4">
    <source>
        <dbReference type="Proteomes" id="UP001230051"/>
    </source>
</evidence>
<sequence length="272" mass="29786">MSGDPARGNIEETERSADEEELERLRREEEERLKREEILRTFKVIEEFVRLFKEEKPLIEGHLRELKRIADRLDKVNKQATIAKTAGSSLCAIGAIAFAGLVLAPFTLGATATGVYTAVAGGATNLTTEIVKASSVRDYNRRVQQECDILQSKMSALGESYKDACGAVSEIDEAHIGVVLKNACLTRMHLGAVELLADAASLISKGAKRFGALDGVFLLWNVFDIVSNFTAIQHGFKSVRAEEIRKLVESVESDLAALEAVSSEMDSVLKDQ</sequence>
<dbReference type="GO" id="GO:0008289">
    <property type="term" value="F:lipid binding"/>
    <property type="evidence" value="ECO:0007669"/>
    <property type="project" value="InterPro"/>
</dbReference>
<protein>
    <submittedName>
        <fullName evidence="3">Apolipoprotein L3-like isoform X1</fullName>
    </submittedName>
</protein>
<proteinExistence type="inferred from homology"/>
<comment type="similarity">
    <text evidence="1">Belongs to the apolipoprotein L family.</text>
</comment>
<keyword evidence="4" id="KW-1185">Reference proteome</keyword>
<accession>A0AAD8FQN4</accession>
<dbReference type="Pfam" id="PF05461">
    <property type="entry name" value="ApoL"/>
    <property type="match status" value="1"/>
</dbReference>
<dbReference type="GO" id="GO:0042157">
    <property type="term" value="P:lipoprotein metabolic process"/>
    <property type="evidence" value="ECO:0007669"/>
    <property type="project" value="InterPro"/>
</dbReference>
<dbReference type="PANTHER" id="PTHR14096">
    <property type="entry name" value="APOLIPOPROTEIN L"/>
    <property type="match status" value="1"/>
</dbReference>
<reference evidence="3" key="1">
    <citation type="submission" date="2022-02" db="EMBL/GenBank/DDBJ databases">
        <title>Atlantic sturgeon de novo genome assembly.</title>
        <authorList>
            <person name="Stock M."/>
            <person name="Klopp C."/>
            <person name="Guiguen Y."/>
            <person name="Cabau C."/>
            <person name="Parinello H."/>
            <person name="Santidrian Yebra-Pimentel E."/>
            <person name="Kuhl H."/>
            <person name="Dirks R.P."/>
            <person name="Guessner J."/>
            <person name="Wuertz S."/>
            <person name="Du K."/>
            <person name="Schartl M."/>
        </authorList>
    </citation>
    <scope>NUCLEOTIDE SEQUENCE</scope>
    <source>
        <strain evidence="3">STURGEONOMICS-FGT-2020</strain>
        <tissue evidence="3">Whole blood</tissue>
    </source>
</reference>
<name>A0AAD8FQN4_ACIOX</name>
<dbReference type="AlphaFoldDB" id="A0AAD8FQN4"/>
<dbReference type="GO" id="GO:0006869">
    <property type="term" value="P:lipid transport"/>
    <property type="evidence" value="ECO:0007669"/>
    <property type="project" value="InterPro"/>
</dbReference>
<dbReference type="GO" id="GO:0016020">
    <property type="term" value="C:membrane"/>
    <property type="evidence" value="ECO:0007669"/>
    <property type="project" value="TreeGrafter"/>
</dbReference>
<dbReference type="Proteomes" id="UP001230051">
    <property type="component" value="Unassembled WGS sequence"/>
</dbReference>
<evidence type="ECO:0000256" key="2">
    <source>
        <dbReference type="SAM" id="MobiDB-lite"/>
    </source>
</evidence>
<feature type="region of interest" description="Disordered" evidence="2">
    <location>
        <begin position="1"/>
        <end position="27"/>
    </location>
</feature>
<dbReference type="InterPro" id="IPR008405">
    <property type="entry name" value="ApoL"/>
</dbReference>
<comment type="caution">
    <text evidence="3">The sequence shown here is derived from an EMBL/GenBank/DDBJ whole genome shotgun (WGS) entry which is preliminary data.</text>
</comment>
<dbReference type="EMBL" id="JAGXEW010000059">
    <property type="protein sequence ID" value="KAK1150511.1"/>
    <property type="molecule type" value="Genomic_DNA"/>
</dbReference>
<organism evidence="3 4">
    <name type="scientific">Acipenser oxyrinchus oxyrinchus</name>
    <dbReference type="NCBI Taxonomy" id="40147"/>
    <lineage>
        <taxon>Eukaryota</taxon>
        <taxon>Metazoa</taxon>
        <taxon>Chordata</taxon>
        <taxon>Craniata</taxon>
        <taxon>Vertebrata</taxon>
        <taxon>Euteleostomi</taxon>
        <taxon>Actinopterygii</taxon>
        <taxon>Chondrostei</taxon>
        <taxon>Acipenseriformes</taxon>
        <taxon>Acipenseridae</taxon>
        <taxon>Acipenser</taxon>
    </lineage>
</organism>